<dbReference type="AlphaFoldDB" id="D1A568"/>
<gene>
    <name evidence="1" type="ordered locus">Tcur_4526</name>
</gene>
<proteinExistence type="predicted"/>
<evidence type="ECO:0000313" key="2">
    <source>
        <dbReference type="Proteomes" id="UP000001918"/>
    </source>
</evidence>
<dbReference type="STRING" id="471852.Tcur_4526"/>
<keyword evidence="2" id="KW-1185">Reference proteome</keyword>
<dbReference type="EMBL" id="CP001738">
    <property type="protein sequence ID" value="ACZ00054.1"/>
    <property type="molecule type" value="Genomic_DNA"/>
</dbReference>
<accession>D1A568</accession>
<dbReference type="Proteomes" id="UP000001918">
    <property type="component" value="Chromosome"/>
</dbReference>
<sequence length="81" mass="9018">MGRHSRGRRRAHRCSSEKPCEVCRAADVRVWTAEEFARNRAAVRAMARLAQLHAGLLRTLYLEELRREGLGDGSEGEGGGL</sequence>
<name>D1A568_THECD</name>
<protein>
    <submittedName>
        <fullName evidence="1">Uncharacterized protein</fullName>
    </submittedName>
</protein>
<organism evidence="1 2">
    <name type="scientific">Thermomonospora curvata (strain ATCC 19995 / DSM 43183 / JCM 3096 / KCTC 9072 / NBRC 15933 / NCIMB 10081 / Henssen B9)</name>
    <dbReference type="NCBI Taxonomy" id="471852"/>
    <lineage>
        <taxon>Bacteria</taxon>
        <taxon>Bacillati</taxon>
        <taxon>Actinomycetota</taxon>
        <taxon>Actinomycetes</taxon>
        <taxon>Streptosporangiales</taxon>
        <taxon>Thermomonosporaceae</taxon>
        <taxon>Thermomonospora</taxon>
    </lineage>
</organism>
<evidence type="ECO:0000313" key="1">
    <source>
        <dbReference type="EMBL" id="ACZ00054.1"/>
    </source>
</evidence>
<dbReference type="HOGENOM" id="CLU_2572738_0_0_11"/>
<dbReference type="KEGG" id="tcu:Tcur_4526"/>
<reference evidence="1 2" key="1">
    <citation type="journal article" date="2011" name="Stand. Genomic Sci.">
        <title>Complete genome sequence of Thermomonospora curvata type strain (B9).</title>
        <authorList>
            <person name="Chertkov O."/>
            <person name="Sikorski J."/>
            <person name="Nolan M."/>
            <person name="Lapidus A."/>
            <person name="Lucas S."/>
            <person name="Del Rio T.G."/>
            <person name="Tice H."/>
            <person name="Cheng J.F."/>
            <person name="Goodwin L."/>
            <person name="Pitluck S."/>
            <person name="Liolios K."/>
            <person name="Ivanova N."/>
            <person name="Mavromatis K."/>
            <person name="Mikhailova N."/>
            <person name="Ovchinnikova G."/>
            <person name="Pati A."/>
            <person name="Chen A."/>
            <person name="Palaniappan K."/>
            <person name="Djao O.D."/>
            <person name="Land M."/>
            <person name="Hauser L."/>
            <person name="Chang Y.J."/>
            <person name="Jeffries C.D."/>
            <person name="Brettin T."/>
            <person name="Han C."/>
            <person name="Detter J.C."/>
            <person name="Rohde M."/>
            <person name="Goker M."/>
            <person name="Woyke T."/>
            <person name="Bristow J."/>
            <person name="Eisen J.A."/>
            <person name="Markowitz V."/>
            <person name="Hugenholtz P."/>
            <person name="Klenk H.P."/>
            <person name="Kyrpides N.C."/>
        </authorList>
    </citation>
    <scope>NUCLEOTIDE SEQUENCE [LARGE SCALE GENOMIC DNA]</scope>
    <source>
        <strain evidence="2">ATCC 19995 / DSM 43183 / JCM 3096 / KCTC 9072 / NBRC 15933 / NCIMB 10081 / Henssen B9</strain>
    </source>
</reference>